<evidence type="ECO:0000313" key="20">
    <source>
        <dbReference type="Proteomes" id="UP000054567"/>
    </source>
</evidence>
<keyword evidence="10" id="KW-0378">Hydrolase</keyword>
<comment type="similarity">
    <text evidence="4 16">Belongs to the peptidase M14 family.</text>
</comment>
<reference evidence="19 20" key="1">
    <citation type="submission" date="2007-06" db="EMBL/GenBank/DDBJ databases">
        <title>The Genome Sequence of Coccidioides posadasii RMSCC_3488.</title>
        <authorList>
            <consortium name="Coccidioides Genome Resources Consortium"/>
            <consortium name="The Broad Institute Genome Sequencing Platform"/>
            <person name="Henn M.R."/>
            <person name="Sykes S."/>
            <person name="Young S."/>
            <person name="Jaffe D."/>
            <person name="Berlin A."/>
            <person name="Alvarez P."/>
            <person name="Butler J."/>
            <person name="Gnerre S."/>
            <person name="Grabherr M."/>
            <person name="Mauceli E."/>
            <person name="Brockman W."/>
            <person name="Kodira C."/>
            <person name="Alvarado L."/>
            <person name="Zeng Q."/>
            <person name="Crawford M."/>
            <person name="Antoine C."/>
            <person name="Devon K."/>
            <person name="Galgiani J."/>
            <person name="Orsborn K."/>
            <person name="Lewis M.L."/>
            <person name="Nusbaum C."/>
            <person name="Galagan J."/>
            <person name="Birren B."/>
        </authorList>
    </citation>
    <scope>NUCLEOTIDE SEQUENCE [LARGE SCALE GENOMIC DNA]</scope>
    <source>
        <strain evidence="19 20">RMSCC 3488</strain>
    </source>
</reference>
<proteinExistence type="inferred from homology"/>
<evidence type="ECO:0000256" key="1">
    <source>
        <dbReference type="ARBA" id="ARBA00001947"/>
    </source>
</evidence>
<evidence type="ECO:0000256" key="5">
    <source>
        <dbReference type="ARBA" id="ARBA00022525"/>
    </source>
</evidence>
<evidence type="ECO:0000256" key="17">
    <source>
        <dbReference type="SAM" id="SignalP"/>
    </source>
</evidence>
<dbReference type="Proteomes" id="UP000054567">
    <property type="component" value="Unassembled WGS sequence"/>
</dbReference>
<dbReference type="SUPFAM" id="SSF53187">
    <property type="entry name" value="Zn-dependent exopeptidases"/>
    <property type="match status" value="1"/>
</dbReference>
<keyword evidence="12" id="KW-0843">Virulence</keyword>
<evidence type="ECO:0000256" key="15">
    <source>
        <dbReference type="ARBA" id="ARBA00023157"/>
    </source>
</evidence>
<evidence type="ECO:0000256" key="4">
    <source>
        <dbReference type="ARBA" id="ARBA00005988"/>
    </source>
</evidence>
<comment type="subcellular location">
    <subcellularLocation>
        <location evidence="3">Secreted</location>
    </subcellularLocation>
</comment>
<dbReference type="GO" id="GO:0006508">
    <property type="term" value="P:proteolysis"/>
    <property type="evidence" value="ECO:0007669"/>
    <property type="project" value="UniProtKB-KW"/>
</dbReference>
<comment type="function">
    <text evidence="2">Extracellular metalloprotease that contributes to pathogenicity.</text>
</comment>
<dbReference type="Gene3D" id="3.30.70.340">
    <property type="entry name" value="Metallocarboxypeptidase-like"/>
    <property type="match status" value="1"/>
</dbReference>
<evidence type="ECO:0000256" key="11">
    <source>
        <dbReference type="ARBA" id="ARBA00022833"/>
    </source>
</evidence>
<dbReference type="OrthoDB" id="3626597at2759"/>
<evidence type="ECO:0000259" key="18">
    <source>
        <dbReference type="PROSITE" id="PS52035"/>
    </source>
</evidence>
<reference evidence="20" key="3">
    <citation type="journal article" date="2010" name="Genome Res.">
        <title>Population genomic sequencing of Coccidioides fungi reveals recent hybridization and transposon control.</title>
        <authorList>
            <person name="Neafsey D.E."/>
            <person name="Barker B.M."/>
            <person name="Sharpton T.J."/>
            <person name="Stajich J.E."/>
            <person name="Park D.J."/>
            <person name="Whiston E."/>
            <person name="Hung C.-Y."/>
            <person name="McMahan C."/>
            <person name="White J."/>
            <person name="Sykes S."/>
            <person name="Heiman D."/>
            <person name="Young S."/>
            <person name="Zeng Q."/>
            <person name="Abouelleil A."/>
            <person name="Aftuck L."/>
            <person name="Bessette D."/>
            <person name="Brown A."/>
            <person name="FitzGerald M."/>
            <person name="Lui A."/>
            <person name="Macdonald J.P."/>
            <person name="Priest M."/>
            <person name="Orbach M.J."/>
            <person name="Galgiani J.N."/>
            <person name="Kirkland T.N."/>
            <person name="Cole G.T."/>
            <person name="Birren B.W."/>
            <person name="Henn M.R."/>
            <person name="Taylor J.W."/>
            <person name="Rounsley S.D."/>
        </authorList>
    </citation>
    <scope>NUCLEOTIDE SEQUENCE [LARGE SCALE GENOMIC DNA]</scope>
    <source>
        <strain evidence="20">RMSCC 3488</strain>
    </source>
</reference>
<keyword evidence="11" id="KW-0862">Zinc</keyword>
<evidence type="ECO:0000256" key="12">
    <source>
        <dbReference type="ARBA" id="ARBA00023026"/>
    </source>
</evidence>
<dbReference type="InterPro" id="IPR003146">
    <property type="entry name" value="M14A_act_pep"/>
</dbReference>
<evidence type="ECO:0000256" key="16">
    <source>
        <dbReference type="PROSITE-ProRule" id="PRU01379"/>
    </source>
</evidence>
<dbReference type="SUPFAM" id="SSF54897">
    <property type="entry name" value="Protease propeptides/inhibitors"/>
    <property type="match status" value="1"/>
</dbReference>
<reference evidence="20" key="2">
    <citation type="journal article" date="2009" name="Genome Res.">
        <title>Comparative genomic analyses of the human fungal pathogens Coccidioides and their relatives.</title>
        <authorList>
            <person name="Sharpton T.J."/>
            <person name="Stajich J.E."/>
            <person name="Rounsley S.D."/>
            <person name="Gardner M.J."/>
            <person name="Wortman J.R."/>
            <person name="Jordar V.S."/>
            <person name="Maiti R."/>
            <person name="Kodira C.D."/>
            <person name="Neafsey D.E."/>
            <person name="Zeng Q."/>
            <person name="Hung C.-Y."/>
            <person name="McMahan C."/>
            <person name="Muszewska A."/>
            <person name="Grynberg M."/>
            <person name="Mandel M.A."/>
            <person name="Kellner E.M."/>
            <person name="Barker B.M."/>
            <person name="Galgiani J.N."/>
            <person name="Orbach M.J."/>
            <person name="Kirkland T.N."/>
            <person name="Cole G.T."/>
            <person name="Henn M.R."/>
            <person name="Birren B.W."/>
            <person name="Taylor J.W."/>
        </authorList>
    </citation>
    <scope>NUCLEOTIDE SEQUENCE [LARGE SCALE GENOMIC DNA]</scope>
    <source>
        <strain evidence="20">RMSCC 3488</strain>
    </source>
</reference>
<gene>
    <name evidence="19" type="ORF">CPAG_04395</name>
</gene>
<dbReference type="Pfam" id="PF02244">
    <property type="entry name" value="Propep_M14"/>
    <property type="match status" value="1"/>
</dbReference>
<comment type="cofactor">
    <cofactor evidence="1">
        <name>Zn(2+)</name>
        <dbReference type="ChEBI" id="CHEBI:29105"/>
    </cofactor>
</comment>
<keyword evidence="5" id="KW-0964">Secreted</keyword>
<accession>A0A0J6FCQ3</accession>
<evidence type="ECO:0000256" key="10">
    <source>
        <dbReference type="ARBA" id="ARBA00022801"/>
    </source>
</evidence>
<protein>
    <submittedName>
        <fullName evidence="19">Carboxypeptidase A1</fullName>
    </submittedName>
</protein>
<sequence length="420" mass="46387">MKSLAVLSTLVASALAAAVPNVNYSGYKVVRIPTEQSNHAKVVDIIKTLKLDTWKYPKAAGSDADIVIPPNQLSAFNKAIAGLKTEIMHEDLGASIEGESTHSSAFKAGSYATAPDSEWFMDYHSFDDHMNWLNELQSQHSSNSEIVSVGNSYENRPIQGIHIWGAEQGKPAVVWHGTTHAREWITTMVVEYMAASLLSNSSAADATVQAMLDSYDFYIFPVANPDGFVFTQTRDRMWRKNRTPNQGACPGTDLNRNWPYMWEGSGSSPDPCDETYRGAQPGDAPETQLWLEYLPRLVESQGVKQYIDWHSYSQLFMTPYGYSCSETPDNHDMHISLANAFSQAVEAVHGTSFTTGPICNTIYQANGNSVDWAVDVGNIELGFAAELRDTGRYGFVLPPDQIIPSGEETWAGIKAMFENL</sequence>
<evidence type="ECO:0000256" key="7">
    <source>
        <dbReference type="ARBA" id="ARBA00022670"/>
    </source>
</evidence>
<dbReference type="InterPro" id="IPR036990">
    <property type="entry name" value="M14A-like_propep"/>
</dbReference>
<dbReference type="InterPro" id="IPR000834">
    <property type="entry name" value="Peptidase_M14"/>
</dbReference>
<feature type="active site" description="Proton donor/acceptor" evidence="16">
    <location>
        <position position="386"/>
    </location>
</feature>
<evidence type="ECO:0000256" key="6">
    <source>
        <dbReference type="ARBA" id="ARBA00022645"/>
    </source>
</evidence>
<keyword evidence="15" id="KW-1015">Disulfide bond</keyword>
<dbReference type="PANTHER" id="PTHR11705:SF143">
    <property type="entry name" value="SLL0236 PROTEIN"/>
    <property type="match status" value="1"/>
</dbReference>
<dbReference type="GO" id="GO:0005576">
    <property type="term" value="C:extracellular region"/>
    <property type="evidence" value="ECO:0007669"/>
    <property type="project" value="UniProtKB-SubCell"/>
</dbReference>
<evidence type="ECO:0000256" key="14">
    <source>
        <dbReference type="ARBA" id="ARBA00023145"/>
    </source>
</evidence>
<evidence type="ECO:0000313" key="19">
    <source>
        <dbReference type="EMBL" id="KMM68063.1"/>
    </source>
</evidence>
<dbReference type="VEuPathDB" id="FungiDB:CPAG_04395"/>
<keyword evidence="7" id="KW-0645">Protease</keyword>
<dbReference type="SMART" id="SM00631">
    <property type="entry name" value="Zn_pept"/>
    <property type="match status" value="1"/>
</dbReference>
<dbReference type="PANTHER" id="PTHR11705">
    <property type="entry name" value="PROTEASE FAMILY M14 CARBOXYPEPTIDASE A,B"/>
    <property type="match status" value="1"/>
</dbReference>
<dbReference type="AlphaFoldDB" id="A0A0J6FCQ3"/>
<keyword evidence="14" id="KW-0865">Zymogen</keyword>
<keyword evidence="8" id="KW-0479">Metal-binding</keyword>
<dbReference type="PRINTS" id="PR00765">
    <property type="entry name" value="CRBOXYPTASEA"/>
</dbReference>
<dbReference type="Gene3D" id="3.40.630.10">
    <property type="entry name" value="Zn peptidases"/>
    <property type="match status" value="1"/>
</dbReference>
<feature type="signal peptide" evidence="17">
    <location>
        <begin position="1"/>
        <end position="16"/>
    </location>
</feature>
<keyword evidence="9 17" id="KW-0732">Signal</keyword>
<keyword evidence="13" id="KW-0482">Metalloprotease</keyword>
<keyword evidence="6 19" id="KW-0121">Carboxypeptidase</keyword>
<evidence type="ECO:0000256" key="13">
    <source>
        <dbReference type="ARBA" id="ARBA00023049"/>
    </source>
</evidence>
<dbReference type="Pfam" id="PF00246">
    <property type="entry name" value="Peptidase_M14"/>
    <property type="match status" value="1"/>
</dbReference>
<dbReference type="CDD" id="cd03860">
    <property type="entry name" value="M14_CP_A-B_like"/>
    <property type="match status" value="1"/>
</dbReference>
<evidence type="ECO:0000256" key="3">
    <source>
        <dbReference type="ARBA" id="ARBA00004613"/>
    </source>
</evidence>
<name>A0A0J6FCQ3_COCPO</name>
<evidence type="ECO:0000256" key="8">
    <source>
        <dbReference type="ARBA" id="ARBA00022723"/>
    </source>
</evidence>
<dbReference type="EMBL" id="DS268110">
    <property type="protein sequence ID" value="KMM68063.1"/>
    <property type="molecule type" value="Genomic_DNA"/>
</dbReference>
<dbReference type="GO" id="GO:0004181">
    <property type="term" value="F:metallocarboxypeptidase activity"/>
    <property type="evidence" value="ECO:0007669"/>
    <property type="project" value="InterPro"/>
</dbReference>
<dbReference type="PROSITE" id="PS52035">
    <property type="entry name" value="PEPTIDASE_M14"/>
    <property type="match status" value="1"/>
</dbReference>
<feature type="chain" id="PRO_5005271064" evidence="17">
    <location>
        <begin position="17"/>
        <end position="420"/>
    </location>
</feature>
<dbReference type="GO" id="GO:0008270">
    <property type="term" value="F:zinc ion binding"/>
    <property type="evidence" value="ECO:0007669"/>
    <property type="project" value="InterPro"/>
</dbReference>
<evidence type="ECO:0000256" key="2">
    <source>
        <dbReference type="ARBA" id="ARBA00003091"/>
    </source>
</evidence>
<evidence type="ECO:0000256" key="9">
    <source>
        <dbReference type="ARBA" id="ARBA00022729"/>
    </source>
</evidence>
<dbReference type="FunFam" id="3.40.630.10:FF:000165">
    <property type="entry name" value="Glucan 1,4-alpha-glucosidase, putative"/>
    <property type="match status" value="1"/>
</dbReference>
<feature type="domain" description="Peptidase M14" evidence="18">
    <location>
        <begin position="122"/>
        <end position="420"/>
    </location>
</feature>
<organism evidence="19 20">
    <name type="scientific">Coccidioides posadasii RMSCC 3488</name>
    <dbReference type="NCBI Taxonomy" id="454284"/>
    <lineage>
        <taxon>Eukaryota</taxon>
        <taxon>Fungi</taxon>
        <taxon>Dikarya</taxon>
        <taxon>Ascomycota</taxon>
        <taxon>Pezizomycotina</taxon>
        <taxon>Eurotiomycetes</taxon>
        <taxon>Eurotiomycetidae</taxon>
        <taxon>Onygenales</taxon>
        <taxon>Onygenaceae</taxon>
        <taxon>Coccidioides</taxon>
    </lineage>
</organism>